<keyword evidence="2" id="KW-1185">Reference proteome</keyword>
<comment type="caution">
    <text evidence="1">The sequence shown here is derived from an EMBL/GenBank/DDBJ whole genome shotgun (WGS) entry which is preliminary data.</text>
</comment>
<gene>
    <name evidence="1" type="ORF">RM190_21105</name>
</gene>
<dbReference type="Proteomes" id="UP001251085">
    <property type="component" value="Unassembled WGS sequence"/>
</dbReference>
<dbReference type="RefSeq" id="WP_311761462.1">
    <property type="nucleotide sequence ID" value="NZ_JAVRQI010000021.1"/>
</dbReference>
<evidence type="ECO:0000313" key="2">
    <source>
        <dbReference type="Proteomes" id="UP001251085"/>
    </source>
</evidence>
<reference evidence="2" key="1">
    <citation type="submission" date="2023-07" db="EMBL/GenBank/DDBJ databases">
        <title>Characterization of two Paracoccaceae strains isolated from Phycosphere and proposal of Xinfangfangia lacusdiani sp. nov.</title>
        <authorList>
            <person name="Deng Y."/>
            <person name="Zhang Y.Q."/>
        </authorList>
    </citation>
    <scope>NUCLEOTIDE SEQUENCE [LARGE SCALE GENOMIC DNA]</scope>
    <source>
        <strain evidence="2">CPCC 101403</strain>
    </source>
</reference>
<accession>A0ABU3EJG0</accession>
<evidence type="ECO:0000313" key="1">
    <source>
        <dbReference type="EMBL" id="MDT1064373.1"/>
    </source>
</evidence>
<name>A0ABU3EJG0_9RHOB</name>
<organism evidence="1 2">
    <name type="scientific">Paracoccus broussonetiae</name>
    <dbReference type="NCBI Taxonomy" id="3075834"/>
    <lineage>
        <taxon>Bacteria</taxon>
        <taxon>Pseudomonadati</taxon>
        <taxon>Pseudomonadota</taxon>
        <taxon>Alphaproteobacteria</taxon>
        <taxon>Rhodobacterales</taxon>
        <taxon>Paracoccaceae</taxon>
        <taxon>Paracoccus</taxon>
    </lineage>
</organism>
<proteinExistence type="predicted"/>
<protein>
    <submittedName>
        <fullName evidence="1">Uncharacterized protein</fullName>
    </submittedName>
</protein>
<sequence>MKNKFRISWDEQELAAAMRVQVQDVREYFMDGRRVSFIIERRLKWDHTGWQLAPSEGAGYDLLDPTGGMWEVRSITGGGVYFNPSNQVGSGRKFNEDGFQAKLGGVKGFILTDIMQFPEMDVYVVPVQNVLRWHAAGQLGANARVSRSRFLKNLVPDIQYPDLESKIAADSMGVDRA</sequence>
<dbReference type="EMBL" id="JAVRQI010000021">
    <property type="protein sequence ID" value="MDT1064373.1"/>
    <property type="molecule type" value="Genomic_DNA"/>
</dbReference>